<dbReference type="Pfam" id="PF00352">
    <property type="entry name" value="TBP"/>
    <property type="match status" value="1"/>
</dbReference>
<keyword evidence="3" id="KW-0804">Transcription</keyword>
<dbReference type="GO" id="GO:0003677">
    <property type="term" value="F:DNA binding"/>
    <property type="evidence" value="ECO:0007669"/>
    <property type="project" value="UniProtKB-KW"/>
</dbReference>
<proteinExistence type="inferred from homology"/>
<sequence>MHLPRKLELSKLAAKLPNAEYNAKQHNSLRMKMTKPNASVLLFASGKMIVTGLKTRTKYEPERFLAATYRCPDGVTMNVFTSGKVMILNGRSEQQILDAFEEMRPHFEDCKKKIPMEPTSAPPPTTSPETFLPPDPLCDAAPQPFPTSLPPFPVFNDDPLPDATFEQQIPGAFEYFPVFSEGPLSGARPAWDFDLEGVDDLLW</sequence>
<dbReference type="AlphaFoldDB" id="A0A1I8AWJ2"/>
<keyword evidence="2" id="KW-0238">DNA-binding</keyword>
<evidence type="ECO:0000256" key="2">
    <source>
        <dbReference type="ARBA" id="ARBA00023125"/>
    </source>
</evidence>
<evidence type="ECO:0000256" key="3">
    <source>
        <dbReference type="ARBA" id="ARBA00023163"/>
    </source>
</evidence>
<comment type="similarity">
    <text evidence="1">Belongs to the TBP family.</text>
</comment>
<evidence type="ECO:0000313" key="5">
    <source>
        <dbReference type="WBParaSite" id="L893_g998.t1"/>
    </source>
</evidence>
<dbReference type="WBParaSite" id="L893_g998.t1">
    <property type="protein sequence ID" value="L893_g998.t1"/>
    <property type="gene ID" value="L893_g998"/>
</dbReference>
<name>A0A1I8AWJ2_9BILA</name>
<evidence type="ECO:0000313" key="4">
    <source>
        <dbReference type="Proteomes" id="UP000095287"/>
    </source>
</evidence>
<reference evidence="5" key="1">
    <citation type="submission" date="2016-11" db="UniProtKB">
        <authorList>
            <consortium name="WormBaseParasite"/>
        </authorList>
    </citation>
    <scope>IDENTIFICATION</scope>
</reference>
<dbReference type="SUPFAM" id="SSF55945">
    <property type="entry name" value="TATA-box binding protein-like"/>
    <property type="match status" value="2"/>
</dbReference>
<accession>A0A1I8AWJ2</accession>
<dbReference type="Proteomes" id="UP000095287">
    <property type="component" value="Unplaced"/>
</dbReference>
<dbReference type="InterPro" id="IPR000814">
    <property type="entry name" value="TBP"/>
</dbReference>
<evidence type="ECO:0000256" key="1">
    <source>
        <dbReference type="ARBA" id="ARBA00005560"/>
    </source>
</evidence>
<dbReference type="PRINTS" id="PR00686">
    <property type="entry name" value="TIFACTORIID"/>
</dbReference>
<dbReference type="PANTHER" id="PTHR10126">
    <property type="entry name" value="TATA-BOX BINDING PROTEIN"/>
    <property type="match status" value="1"/>
</dbReference>
<keyword evidence="4" id="KW-1185">Reference proteome</keyword>
<protein>
    <submittedName>
        <fullName evidence="5">TATA-box-binding protein</fullName>
    </submittedName>
</protein>
<dbReference type="Gene3D" id="3.30.310.10">
    <property type="entry name" value="TATA-Binding Protein"/>
    <property type="match status" value="2"/>
</dbReference>
<organism evidence="4 5">
    <name type="scientific">Steinernema glaseri</name>
    <dbReference type="NCBI Taxonomy" id="37863"/>
    <lineage>
        <taxon>Eukaryota</taxon>
        <taxon>Metazoa</taxon>
        <taxon>Ecdysozoa</taxon>
        <taxon>Nematoda</taxon>
        <taxon>Chromadorea</taxon>
        <taxon>Rhabditida</taxon>
        <taxon>Tylenchina</taxon>
        <taxon>Panagrolaimomorpha</taxon>
        <taxon>Strongyloidoidea</taxon>
        <taxon>Steinernematidae</taxon>
        <taxon>Steinernema</taxon>
    </lineage>
</organism>
<dbReference type="InterPro" id="IPR012295">
    <property type="entry name" value="TBP_dom_sf"/>
</dbReference>
<dbReference type="GO" id="GO:0006352">
    <property type="term" value="P:DNA-templated transcription initiation"/>
    <property type="evidence" value="ECO:0007669"/>
    <property type="project" value="InterPro"/>
</dbReference>